<dbReference type="OrthoDB" id="7507045at2"/>
<keyword evidence="2" id="KW-1185">Reference proteome</keyword>
<proteinExistence type="predicted"/>
<dbReference type="Proteomes" id="UP000284395">
    <property type="component" value="Unassembled WGS sequence"/>
</dbReference>
<accession>A0A420EC57</accession>
<reference evidence="1 2" key="1">
    <citation type="submission" date="2018-09" db="EMBL/GenBank/DDBJ databases">
        <title>Altererythrobacter spongiae sp. nov., isolated from a marine sponge.</title>
        <authorList>
            <person name="Zhuang L."/>
            <person name="Luo L."/>
        </authorList>
    </citation>
    <scope>NUCLEOTIDE SEQUENCE [LARGE SCALE GENOMIC DNA]</scope>
    <source>
        <strain evidence="1 2">HN-Y73</strain>
    </source>
</reference>
<evidence type="ECO:0000313" key="1">
    <source>
        <dbReference type="EMBL" id="RKF18268.1"/>
    </source>
</evidence>
<gene>
    <name evidence="1" type="ORF">D6851_14935</name>
</gene>
<sequence length="102" mass="11100">MKVTIEKSNQHYELKDVGLRAQATAAGLVQLCKELHGAGVLDEAALDRIKASIADEIALTCPRSIRRDKFRNDVCDRLDSLFSGELKVGTHAGLEYETAGAD</sequence>
<comment type="caution">
    <text evidence="1">The sequence shown here is derived from an EMBL/GenBank/DDBJ whole genome shotgun (WGS) entry which is preliminary data.</text>
</comment>
<dbReference type="AlphaFoldDB" id="A0A420EC57"/>
<protein>
    <submittedName>
        <fullName evidence="1">Uncharacterized protein</fullName>
    </submittedName>
</protein>
<dbReference type="EMBL" id="RAPF01000010">
    <property type="protein sequence ID" value="RKF18268.1"/>
    <property type="molecule type" value="Genomic_DNA"/>
</dbReference>
<evidence type="ECO:0000313" key="2">
    <source>
        <dbReference type="Proteomes" id="UP000284395"/>
    </source>
</evidence>
<name>A0A420EC57_9SPHN</name>
<organism evidence="1 2">
    <name type="scientific">Altericroceibacterium spongiae</name>
    <dbReference type="NCBI Taxonomy" id="2320269"/>
    <lineage>
        <taxon>Bacteria</taxon>
        <taxon>Pseudomonadati</taxon>
        <taxon>Pseudomonadota</taxon>
        <taxon>Alphaproteobacteria</taxon>
        <taxon>Sphingomonadales</taxon>
        <taxon>Erythrobacteraceae</taxon>
        <taxon>Altericroceibacterium</taxon>
    </lineage>
</organism>